<dbReference type="Proteomes" id="UP000001861">
    <property type="component" value="Unassembled WGS sequence"/>
</dbReference>
<name>D6RMC0_COPC7</name>
<sequence>MSFESRPLLITAARSPTGRVNYIENFLKTLQIPRQLALCRTVAVWGIRRRTVYRALERIGLSSQYGVTTEKRPRTLEQNVHSIPQGPHGRDPVMVPLEQQLPKASHQTLRG</sequence>
<gene>
    <name evidence="1" type="ORF">CC1G_14436</name>
</gene>
<reference evidence="1 2" key="1">
    <citation type="journal article" date="2010" name="Proc. Natl. Acad. Sci. U.S.A.">
        <title>Insights into evolution of multicellular fungi from the assembled chromosomes of the mushroom Coprinopsis cinerea (Coprinus cinereus).</title>
        <authorList>
            <person name="Stajich J.E."/>
            <person name="Wilke S.K."/>
            <person name="Ahren D."/>
            <person name="Au C.H."/>
            <person name="Birren B.W."/>
            <person name="Borodovsky M."/>
            <person name="Burns C."/>
            <person name="Canback B."/>
            <person name="Casselton L.A."/>
            <person name="Cheng C.K."/>
            <person name="Deng J."/>
            <person name="Dietrich F.S."/>
            <person name="Fargo D.C."/>
            <person name="Farman M.L."/>
            <person name="Gathman A.C."/>
            <person name="Goldberg J."/>
            <person name="Guigo R."/>
            <person name="Hoegger P.J."/>
            <person name="Hooker J.B."/>
            <person name="Huggins A."/>
            <person name="James T.Y."/>
            <person name="Kamada T."/>
            <person name="Kilaru S."/>
            <person name="Kodira C."/>
            <person name="Kues U."/>
            <person name="Kupfer D."/>
            <person name="Kwan H.S."/>
            <person name="Lomsadze A."/>
            <person name="Li W."/>
            <person name="Lilly W.W."/>
            <person name="Ma L.J."/>
            <person name="Mackey A.J."/>
            <person name="Manning G."/>
            <person name="Martin F."/>
            <person name="Muraguchi H."/>
            <person name="Natvig D.O."/>
            <person name="Palmerini H."/>
            <person name="Ramesh M.A."/>
            <person name="Rehmeyer C.J."/>
            <person name="Roe B.A."/>
            <person name="Shenoy N."/>
            <person name="Stanke M."/>
            <person name="Ter-Hovhannisyan V."/>
            <person name="Tunlid A."/>
            <person name="Velagapudi R."/>
            <person name="Vision T.J."/>
            <person name="Zeng Q."/>
            <person name="Zolan M.E."/>
            <person name="Pukkila P.J."/>
        </authorList>
    </citation>
    <scope>NUCLEOTIDE SEQUENCE [LARGE SCALE GENOMIC DNA]</scope>
    <source>
        <strain evidence="2">Okayama-7 / 130 / ATCC MYA-4618 / FGSC 9003</strain>
    </source>
</reference>
<dbReference type="RefSeq" id="XP_002911439.1">
    <property type="nucleotide sequence ID" value="XM_002911393.1"/>
</dbReference>
<dbReference type="AlphaFoldDB" id="D6RMC0"/>
<dbReference type="HOGENOM" id="CLU_2158234_0_0_1"/>
<dbReference type="InParanoid" id="D6RMC0"/>
<dbReference type="VEuPathDB" id="FungiDB:CC1G_14436"/>
<evidence type="ECO:0000313" key="1">
    <source>
        <dbReference type="EMBL" id="EFI27945.1"/>
    </source>
</evidence>
<accession>D6RMC0</accession>
<dbReference type="GeneID" id="9379898"/>
<comment type="caution">
    <text evidence="1">The sequence shown here is derived from an EMBL/GenBank/DDBJ whole genome shotgun (WGS) entry which is preliminary data.</text>
</comment>
<keyword evidence="2" id="KW-1185">Reference proteome</keyword>
<dbReference type="KEGG" id="cci:CC1G_14436"/>
<organism evidence="1 2">
    <name type="scientific">Coprinopsis cinerea (strain Okayama-7 / 130 / ATCC MYA-4618 / FGSC 9003)</name>
    <name type="common">Inky cap fungus</name>
    <name type="synonym">Hormographiella aspergillata</name>
    <dbReference type="NCBI Taxonomy" id="240176"/>
    <lineage>
        <taxon>Eukaryota</taxon>
        <taxon>Fungi</taxon>
        <taxon>Dikarya</taxon>
        <taxon>Basidiomycota</taxon>
        <taxon>Agaricomycotina</taxon>
        <taxon>Agaricomycetes</taxon>
        <taxon>Agaricomycetidae</taxon>
        <taxon>Agaricales</taxon>
        <taxon>Agaricineae</taxon>
        <taxon>Psathyrellaceae</taxon>
        <taxon>Coprinopsis</taxon>
    </lineage>
</organism>
<proteinExistence type="predicted"/>
<evidence type="ECO:0000313" key="2">
    <source>
        <dbReference type="Proteomes" id="UP000001861"/>
    </source>
</evidence>
<dbReference type="EMBL" id="AACS02000004">
    <property type="protein sequence ID" value="EFI27945.1"/>
    <property type="molecule type" value="Genomic_DNA"/>
</dbReference>
<protein>
    <submittedName>
        <fullName evidence="1">Uncharacterized protein</fullName>
    </submittedName>
</protein>